<sequence length="267" mass="28992">MTDTLAPTLSEQQTADATAAQPGIDTTAAQPAAIDTTAAQPAVDDLARLTAATDFLDHEHPSVRAFVDKALDGIDREKAGQVDLAVALYYAVRDGIHYEVYGADLSPEGLRASSIIAGGKGFCLHKSVLYAACCRAVGIPARLHYSDVRNHLASDRLRSYIGGDVFFHGLATVYLEGRWLQVTPVFNKLLCRLYGMTPLEFDGRSDSLYHPFDAQGRQSMEFLTDHGDFDDVPYAFVMDTMRRKHPKFLDEDGTGTVSGGSLADEAS</sequence>
<organism evidence="3 4">
    <name type="scientific">Streptomyces anulatus</name>
    <name type="common">Streptomyces chrysomallus</name>
    <dbReference type="NCBI Taxonomy" id="1892"/>
    <lineage>
        <taxon>Bacteria</taxon>
        <taxon>Bacillati</taxon>
        <taxon>Actinomycetota</taxon>
        <taxon>Actinomycetes</taxon>
        <taxon>Kitasatosporales</taxon>
        <taxon>Streptomycetaceae</taxon>
        <taxon>Streptomyces</taxon>
    </lineage>
</organism>
<dbReference type="Proteomes" id="UP001431926">
    <property type="component" value="Chromosome"/>
</dbReference>
<reference evidence="3" key="1">
    <citation type="submission" date="2022-10" db="EMBL/GenBank/DDBJ databases">
        <title>The complete genomes of actinobacterial strains from the NBC collection.</title>
        <authorList>
            <person name="Joergensen T.S."/>
            <person name="Alvarez Arevalo M."/>
            <person name="Sterndorff E.B."/>
            <person name="Faurdal D."/>
            <person name="Vuksanovic O."/>
            <person name="Mourched A.-S."/>
            <person name="Charusanti P."/>
            <person name="Shaw S."/>
            <person name="Blin K."/>
            <person name="Weber T."/>
        </authorList>
    </citation>
    <scope>NUCLEOTIDE SEQUENCE</scope>
    <source>
        <strain evidence="3">NBC_01436</strain>
    </source>
</reference>
<dbReference type="SUPFAM" id="SSF54001">
    <property type="entry name" value="Cysteine proteinases"/>
    <property type="match status" value="1"/>
</dbReference>
<feature type="region of interest" description="Disordered" evidence="1">
    <location>
        <begin position="1"/>
        <end position="21"/>
    </location>
</feature>
<evidence type="ECO:0000313" key="3">
    <source>
        <dbReference type="EMBL" id="WUX38065.1"/>
    </source>
</evidence>
<feature type="domain" description="Transglutaminase-like" evidence="2">
    <location>
        <begin position="73"/>
        <end position="184"/>
    </location>
</feature>
<keyword evidence="4" id="KW-1185">Reference proteome</keyword>
<dbReference type="Gene3D" id="3.10.620.30">
    <property type="match status" value="1"/>
</dbReference>
<dbReference type="PANTHER" id="PTHR33490:SF3">
    <property type="entry name" value="CONSERVED INTEGRAL MEMBRANE PROTEIN"/>
    <property type="match status" value="1"/>
</dbReference>
<evidence type="ECO:0000259" key="2">
    <source>
        <dbReference type="Pfam" id="PF01841"/>
    </source>
</evidence>
<protein>
    <submittedName>
        <fullName evidence="3">Transglutaminase family protein</fullName>
    </submittedName>
</protein>
<name>A0ABZ1ZH85_STRAQ</name>
<dbReference type="Pfam" id="PF01841">
    <property type="entry name" value="Transglut_core"/>
    <property type="match status" value="1"/>
</dbReference>
<dbReference type="InterPro" id="IPR038765">
    <property type="entry name" value="Papain-like_cys_pep_sf"/>
</dbReference>
<dbReference type="InterPro" id="IPR002931">
    <property type="entry name" value="Transglutaminase-like"/>
</dbReference>
<feature type="compositionally biased region" description="Polar residues" evidence="1">
    <location>
        <begin position="1"/>
        <end position="16"/>
    </location>
</feature>
<evidence type="ECO:0000313" key="4">
    <source>
        <dbReference type="Proteomes" id="UP001431926"/>
    </source>
</evidence>
<evidence type="ECO:0000256" key="1">
    <source>
        <dbReference type="SAM" id="MobiDB-lite"/>
    </source>
</evidence>
<dbReference type="PANTHER" id="PTHR33490">
    <property type="entry name" value="BLR5614 PROTEIN-RELATED"/>
    <property type="match status" value="1"/>
</dbReference>
<dbReference type="RefSeq" id="WP_329356605.1">
    <property type="nucleotide sequence ID" value="NZ_CP108651.1"/>
</dbReference>
<accession>A0ABZ1ZH85</accession>
<proteinExistence type="predicted"/>
<dbReference type="EMBL" id="CP109491">
    <property type="protein sequence ID" value="WUX38065.1"/>
    <property type="molecule type" value="Genomic_DNA"/>
</dbReference>
<gene>
    <name evidence="3" type="ORF">OG367_18330</name>
</gene>